<comment type="caution">
    <text evidence="3">The sequence shown here is derived from an EMBL/GenBank/DDBJ whole genome shotgun (WGS) entry which is preliminary data.</text>
</comment>
<dbReference type="EMBL" id="MDUX01000022">
    <property type="protein sequence ID" value="KAF7599367.1"/>
    <property type="molecule type" value="Genomic_DNA"/>
</dbReference>
<feature type="signal peptide" evidence="1">
    <location>
        <begin position="1"/>
        <end position="21"/>
    </location>
</feature>
<name>A0A272ETH3_9RHOO</name>
<keyword evidence="5" id="KW-1185">Reference proteome</keyword>
<dbReference type="Proteomes" id="UP000623509">
    <property type="component" value="Unassembled WGS sequence"/>
</dbReference>
<dbReference type="Pfam" id="PF13689">
    <property type="entry name" value="DUF4154"/>
    <property type="match status" value="1"/>
</dbReference>
<dbReference type="Proteomes" id="UP000216107">
    <property type="component" value="Unassembled WGS sequence"/>
</dbReference>
<evidence type="ECO:0000313" key="3">
    <source>
        <dbReference type="EMBL" id="PAS93377.1"/>
    </source>
</evidence>
<evidence type="ECO:0000313" key="2">
    <source>
        <dbReference type="EMBL" id="KAF7599367.1"/>
    </source>
</evidence>
<feature type="chain" id="PRO_5012809146" evidence="1">
    <location>
        <begin position="22"/>
        <end position="177"/>
    </location>
</feature>
<evidence type="ECO:0000313" key="5">
    <source>
        <dbReference type="Proteomes" id="UP000623509"/>
    </source>
</evidence>
<reference evidence="3 4" key="2">
    <citation type="submission" date="2017-07" db="EMBL/GenBank/DDBJ databases">
        <title>Candidatus Dactylopiibacterium carminicum, a nitrogen-fixing symbiont of the cochineal insect Dactylopius coccus and Dactylopius opuntiae (Hemiptera: Coccoidea: Dactylopiidae).</title>
        <authorList>
            <person name="Vera A."/>
        </authorList>
    </citation>
    <scope>NUCLEOTIDE SEQUENCE [LARGE SCALE GENOMIC DNA]</scope>
    <source>
        <strain evidence="3 4">NFDCM</strain>
    </source>
</reference>
<dbReference type="EMBL" id="NMRN01000018">
    <property type="protein sequence ID" value="PAS93377.1"/>
    <property type="molecule type" value="Genomic_DNA"/>
</dbReference>
<gene>
    <name evidence="2" type="ORF">BGI27_08375</name>
    <name evidence="3" type="ORF">CGU29_08025</name>
</gene>
<organism evidence="3 4">
    <name type="scientific">Candidatus Dactylopiibacterium carminicum</name>
    <dbReference type="NCBI Taxonomy" id="857335"/>
    <lineage>
        <taxon>Bacteria</taxon>
        <taxon>Pseudomonadati</taxon>
        <taxon>Pseudomonadota</taxon>
        <taxon>Betaproteobacteria</taxon>
        <taxon>Rhodocyclales</taxon>
        <taxon>Rhodocyclaceae</taxon>
        <taxon>Candidatus Dactylopiibacterium</taxon>
    </lineage>
</organism>
<accession>A0A272ETH3</accession>
<evidence type="ECO:0000256" key="1">
    <source>
        <dbReference type="SAM" id="SignalP"/>
    </source>
</evidence>
<proteinExistence type="predicted"/>
<evidence type="ECO:0000313" key="4">
    <source>
        <dbReference type="Proteomes" id="UP000216107"/>
    </source>
</evidence>
<dbReference type="AlphaFoldDB" id="A0A272ETH3"/>
<protein>
    <submittedName>
        <fullName evidence="2">DUF4154 domain-containing protein</fullName>
    </submittedName>
</protein>
<reference evidence="2 5" key="1">
    <citation type="submission" date="2016-08" db="EMBL/GenBank/DDBJ databases">
        <title>Candidatus Dactylopiibacterium carminicum genome sequence.</title>
        <authorList>
            <person name="Ramirez-Puebla S.T."/>
            <person name="Ormeno-Orrillo E."/>
            <person name="Vera-Ponce De Leon A."/>
            <person name="Luis L."/>
            <person name="Sanchez-Flores A."/>
            <person name="Monica R."/>
            <person name="Martinez-Romero E."/>
        </authorList>
    </citation>
    <scope>NUCLEOTIDE SEQUENCE [LARGE SCALE GENOMIC DNA]</scope>
    <source>
        <strain evidence="2">END1</strain>
    </source>
</reference>
<sequence length="177" mass="19607">MSRVLHGILFFCLMAMPGAWASDPPRLTEAQTSHAAIVWGIVSYTRWPVQPSPLRVCFIGQTTQAEAIQRSSDWIEPEHNSVMLKLDTPNEAASRCDLLYFGTQALPATERILRQIAGKPVLSIEGQDFCSAGGMFCLEKADGNTRFSVSLDAVSRSPLRINPQVFRLSRQLREIGS</sequence>
<keyword evidence="1" id="KW-0732">Signal</keyword>
<dbReference type="InterPro" id="IPR025293">
    <property type="entry name" value="YfiR/HmsC-like"/>
</dbReference>